<dbReference type="EMBL" id="LAZR01036311">
    <property type="protein sequence ID" value="KKL25176.1"/>
    <property type="molecule type" value="Genomic_DNA"/>
</dbReference>
<organism evidence="1">
    <name type="scientific">marine sediment metagenome</name>
    <dbReference type="NCBI Taxonomy" id="412755"/>
    <lineage>
        <taxon>unclassified sequences</taxon>
        <taxon>metagenomes</taxon>
        <taxon>ecological metagenomes</taxon>
    </lineage>
</organism>
<proteinExistence type="predicted"/>
<protein>
    <submittedName>
        <fullName evidence="1">Uncharacterized protein</fullName>
    </submittedName>
</protein>
<sequence>MKYRHLELLGLKTISADGTEPLDIDLSDPISRIIIDLRVTNGAGGDADGHPLEAVTNIELVDGSELLFGLTGMCTQALDIYCSGEFPRGGWFNYLPTTDTEIHVAIDFGRFLFDPLLALDPKQFRNLQLKVTHDISAGGMNPSQCKLAIYAEVFDEKIITPVGFLMSKEIKTWSGTSGSHEYTDLPVDFPYRKLLIQGLKRGSPPNWVLDLIKLSEDQDKKVVLNDHFRDIMFGMGRKNAFIRELLTSTGVASKRTNYCTPSMDVMGIANQWRNDTDGGDVATYNGDGGQYEFYCELAQNTVHHISGWAPHGVLCIPFGDQMDIDDWYDVSNIGSLKLDVKDGQSTTTSKVFIQQLRSY</sequence>
<dbReference type="AlphaFoldDB" id="A0A0F9E5H7"/>
<accession>A0A0F9E5H7</accession>
<comment type="caution">
    <text evidence="1">The sequence shown here is derived from an EMBL/GenBank/DDBJ whole genome shotgun (WGS) entry which is preliminary data.</text>
</comment>
<evidence type="ECO:0000313" key="1">
    <source>
        <dbReference type="EMBL" id="KKL25176.1"/>
    </source>
</evidence>
<reference evidence="1" key="1">
    <citation type="journal article" date="2015" name="Nature">
        <title>Complex archaea that bridge the gap between prokaryotes and eukaryotes.</title>
        <authorList>
            <person name="Spang A."/>
            <person name="Saw J.H."/>
            <person name="Jorgensen S.L."/>
            <person name="Zaremba-Niedzwiedzka K."/>
            <person name="Martijn J."/>
            <person name="Lind A.E."/>
            <person name="van Eijk R."/>
            <person name="Schleper C."/>
            <person name="Guy L."/>
            <person name="Ettema T.J."/>
        </authorList>
    </citation>
    <scope>NUCLEOTIDE SEQUENCE</scope>
</reference>
<name>A0A0F9E5H7_9ZZZZ</name>
<gene>
    <name evidence="1" type="ORF">LCGC14_2407940</name>
</gene>